<feature type="compositionally biased region" description="Basic and acidic residues" evidence="1">
    <location>
        <begin position="27"/>
        <end position="44"/>
    </location>
</feature>
<evidence type="ECO:0000313" key="2">
    <source>
        <dbReference type="EMBL" id="MCT7658027.1"/>
    </source>
</evidence>
<name>A0ABT2M6Z0_9MYCO</name>
<dbReference type="RefSeq" id="WP_260992117.1">
    <property type="nucleotide sequence ID" value="NZ_JAODWD010000002.1"/>
</dbReference>
<gene>
    <name evidence="2" type="ORF">N4S67_06295</name>
</gene>
<proteinExistence type="predicted"/>
<sequence length="78" mass="8477">MPTPGAPLRRIKSPVQVGDPGNCPQHASDREAADARLDDGNNLDGGKKELVTMNFDVNPARLRLTRSMVLEPVCSCIY</sequence>
<dbReference type="Proteomes" id="UP001206639">
    <property type="component" value="Unassembled WGS sequence"/>
</dbReference>
<evidence type="ECO:0000313" key="3">
    <source>
        <dbReference type="Proteomes" id="UP001206639"/>
    </source>
</evidence>
<accession>A0ABT2M6Z0</accession>
<feature type="region of interest" description="Disordered" evidence="1">
    <location>
        <begin position="1"/>
        <end position="44"/>
    </location>
</feature>
<keyword evidence="3" id="KW-1185">Reference proteome</keyword>
<organism evidence="2 3">
    <name type="scientific">Mycobacterium deserti</name>
    <dbReference type="NCBI Taxonomy" id="2978347"/>
    <lineage>
        <taxon>Bacteria</taxon>
        <taxon>Bacillati</taxon>
        <taxon>Actinomycetota</taxon>
        <taxon>Actinomycetes</taxon>
        <taxon>Mycobacteriales</taxon>
        <taxon>Mycobacteriaceae</taxon>
        <taxon>Mycobacterium</taxon>
    </lineage>
</organism>
<reference evidence="3" key="1">
    <citation type="submission" date="2023-07" db="EMBL/GenBank/DDBJ databases">
        <authorList>
            <person name="Deng Y."/>
            <person name="Zhang Y.-Q."/>
        </authorList>
    </citation>
    <scope>NUCLEOTIDE SEQUENCE [LARGE SCALE GENOMIC DNA]</scope>
    <source>
        <strain evidence="3">CPCC 205710</strain>
    </source>
</reference>
<protein>
    <submittedName>
        <fullName evidence="2">Uncharacterized protein</fullName>
    </submittedName>
</protein>
<comment type="caution">
    <text evidence="2">The sequence shown here is derived from an EMBL/GenBank/DDBJ whole genome shotgun (WGS) entry which is preliminary data.</text>
</comment>
<dbReference type="EMBL" id="JAODWD010000002">
    <property type="protein sequence ID" value="MCT7658027.1"/>
    <property type="molecule type" value="Genomic_DNA"/>
</dbReference>
<evidence type="ECO:0000256" key="1">
    <source>
        <dbReference type="SAM" id="MobiDB-lite"/>
    </source>
</evidence>